<dbReference type="AlphaFoldDB" id="A0AAV5RLG4"/>
<dbReference type="Proteomes" id="UP001362899">
    <property type="component" value="Unassembled WGS sequence"/>
</dbReference>
<comment type="similarity">
    <text evidence="1">Belongs to the CSN7/EIF3M family. CSN7 subfamily.</text>
</comment>
<keyword evidence="4" id="KW-1185">Reference proteome</keyword>
<dbReference type="PROSITE" id="PS50250">
    <property type="entry name" value="PCI"/>
    <property type="match status" value="1"/>
</dbReference>
<evidence type="ECO:0000313" key="4">
    <source>
        <dbReference type="Proteomes" id="UP001362899"/>
    </source>
</evidence>
<dbReference type="EMBL" id="BTGC01000008">
    <property type="protein sequence ID" value="GMM52308.1"/>
    <property type="molecule type" value="Genomic_DNA"/>
</dbReference>
<comment type="caution">
    <text evidence="3">The sequence shown here is derived from an EMBL/GenBank/DDBJ whole genome shotgun (WGS) entry which is preliminary data.</text>
</comment>
<organism evidence="3 4">
    <name type="scientific">Starmerella bacillaris</name>
    <name type="common">Yeast</name>
    <name type="synonym">Candida zemplinina</name>
    <dbReference type="NCBI Taxonomy" id="1247836"/>
    <lineage>
        <taxon>Eukaryota</taxon>
        <taxon>Fungi</taxon>
        <taxon>Dikarya</taxon>
        <taxon>Ascomycota</taxon>
        <taxon>Saccharomycotina</taxon>
        <taxon>Dipodascomycetes</taxon>
        <taxon>Dipodascales</taxon>
        <taxon>Trichomonascaceae</taxon>
        <taxon>Starmerella</taxon>
    </lineage>
</organism>
<dbReference type="GO" id="GO:0002183">
    <property type="term" value="P:cytoplasmic translational initiation"/>
    <property type="evidence" value="ECO:0007669"/>
    <property type="project" value="TreeGrafter"/>
</dbReference>
<evidence type="ECO:0000256" key="1">
    <source>
        <dbReference type="ARBA" id="ARBA00008482"/>
    </source>
</evidence>
<evidence type="ECO:0000259" key="2">
    <source>
        <dbReference type="PROSITE" id="PS50250"/>
    </source>
</evidence>
<dbReference type="PANTHER" id="PTHR15350">
    <property type="entry name" value="COP9 SIGNALOSOME COMPLEX SUBUNIT 7/DENDRITIC CELL PROTEIN GA17"/>
    <property type="match status" value="1"/>
</dbReference>
<dbReference type="GO" id="GO:0005852">
    <property type="term" value="C:eukaryotic translation initiation factor 3 complex"/>
    <property type="evidence" value="ECO:0007669"/>
    <property type="project" value="TreeGrafter"/>
</dbReference>
<dbReference type="Pfam" id="PF01399">
    <property type="entry name" value="PCI"/>
    <property type="match status" value="1"/>
</dbReference>
<protein>
    <recommendedName>
        <fullName evidence="2">PCI domain-containing protein</fullName>
    </recommendedName>
</protein>
<accession>A0AAV5RLG4</accession>
<gene>
    <name evidence="3" type="ORF">DASB73_032710</name>
</gene>
<evidence type="ECO:0000313" key="3">
    <source>
        <dbReference type="EMBL" id="GMM52308.1"/>
    </source>
</evidence>
<proteinExistence type="inferred from homology"/>
<dbReference type="SMART" id="SM00088">
    <property type="entry name" value="PINT"/>
    <property type="match status" value="1"/>
</dbReference>
<reference evidence="3 4" key="1">
    <citation type="journal article" date="2023" name="Elife">
        <title>Identification of key yeast species and microbe-microbe interactions impacting larval growth of Drosophila in the wild.</title>
        <authorList>
            <person name="Mure A."/>
            <person name="Sugiura Y."/>
            <person name="Maeda R."/>
            <person name="Honda K."/>
            <person name="Sakurai N."/>
            <person name="Takahashi Y."/>
            <person name="Watada M."/>
            <person name="Katoh T."/>
            <person name="Gotoh A."/>
            <person name="Gotoh Y."/>
            <person name="Taniguchi I."/>
            <person name="Nakamura K."/>
            <person name="Hayashi T."/>
            <person name="Katayama T."/>
            <person name="Uemura T."/>
            <person name="Hattori Y."/>
        </authorList>
    </citation>
    <scope>NUCLEOTIDE SEQUENCE [LARGE SCALE GENOMIC DNA]</scope>
    <source>
        <strain evidence="3 4">SB-73</strain>
    </source>
</reference>
<feature type="domain" description="PCI" evidence="2">
    <location>
        <begin position="200"/>
        <end position="354"/>
    </location>
</feature>
<dbReference type="PANTHER" id="PTHR15350:SF2">
    <property type="entry name" value="EUKARYOTIC TRANSLATION INITIATION FACTOR 3 SUBUNIT M"/>
    <property type="match status" value="1"/>
</dbReference>
<dbReference type="InterPro" id="IPR045237">
    <property type="entry name" value="COPS7/eIF3m"/>
</dbReference>
<dbReference type="InterPro" id="IPR000717">
    <property type="entry name" value="PCI_dom"/>
</dbReference>
<name>A0AAV5RLG4_STABA</name>
<sequence length="402" mass="44797">MSNSTAGFTIVNWNDDKTSVIDVIEDYATFIDVNKGDDSSISLVEVARQLRESYTANDGFSDCQEYFFTFAECANLVMKMPSESFEGISNLLLYILKVAPDLDALVPVVLSSFTNDVKLNPATSICMVSVLGKLFNLLDSATVNKFYVFDAIFRCAVVSKTSSQFVPQLPQIAKWLHSWPVSDDNKVELVNKLVEQFDNDYRSEVTGFLKLISNQNGSTWVAPFAEMLVRNTLTEPHNFEFDSITKLPAVQGLEQSNKELFTALSATANGQYSLLADAKLDAKKDAAIIKKCRATTLSRMASEKNLLTYEEIKTELNISVEEVERYILIAIKGGILQGRISQLNETFAVEGSTVFGPMKDQHWDCIEHKLNSWKRALLAVSEANSQAEENGKLVKLLSRVEV</sequence>